<keyword evidence="5" id="KW-0862">Zinc</keyword>
<feature type="chain" id="PRO_5045922429" description="RING-type domain-containing protein" evidence="12">
    <location>
        <begin position="30"/>
        <end position="462"/>
    </location>
</feature>
<dbReference type="Pfam" id="PF13639">
    <property type="entry name" value="zf-RING_2"/>
    <property type="match status" value="1"/>
</dbReference>
<name>A0ABU6WG76_9FABA</name>
<keyword evidence="3" id="KW-0479">Metal-binding</keyword>
<evidence type="ECO:0000256" key="3">
    <source>
        <dbReference type="ARBA" id="ARBA00022723"/>
    </source>
</evidence>
<evidence type="ECO:0000256" key="7">
    <source>
        <dbReference type="ARBA" id="ARBA00023136"/>
    </source>
</evidence>
<gene>
    <name evidence="14" type="ORF">PIB30_044724</name>
</gene>
<evidence type="ECO:0000259" key="13">
    <source>
        <dbReference type="PROSITE" id="PS50089"/>
    </source>
</evidence>
<keyword evidence="6 11" id="KW-1133">Transmembrane helix</keyword>
<evidence type="ECO:0000256" key="9">
    <source>
        <dbReference type="PROSITE-ProRule" id="PRU00175"/>
    </source>
</evidence>
<feature type="region of interest" description="Disordered" evidence="10">
    <location>
        <begin position="442"/>
        <end position="462"/>
    </location>
</feature>
<feature type="compositionally biased region" description="Low complexity" evidence="10">
    <location>
        <begin position="445"/>
        <end position="462"/>
    </location>
</feature>
<organism evidence="14 15">
    <name type="scientific">Stylosanthes scabra</name>
    <dbReference type="NCBI Taxonomy" id="79078"/>
    <lineage>
        <taxon>Eukaryota</taxon>
        <taxon>Viridiplantae</taxon>
        <taxon>Streptophyta</taxon>
        <taxon>Embryophyta</taxon>
        <taxon>Tracheophyta</taxon>
        <taxon>Spermatophyta</taxon>
        <taxon>Magnoliopsida</taxon>
        <taxon>eudicotyledons</taxon>
        <taxon>Gunneridae</taxon>
        <taxon>Pentapetalae</taxon>
        <taxon>rosids</taxon>
        <taxon>fabids</taxon>
        <taxon>Fabales</taxon>
        <taxon>Fabaceae</taxon>
        <taxon>Papilionoideae</taxon>
        <taxon>50 kb inversion clade</taxon>
        <taxon>dalbergioids sensu lato</taxon>
        <taxon>Dalbergieae</taxon>
        <taxon>Pterocarpus clade</taxon>
        <taxon>Stylosanthes</taxon>
    </lineage>
</organism>
<evidence type="ECO:0000256" key="5">
    <source>
        <dbReference type="ARBA" id="ARBA00022833"/>
    </source>
</evidence>
<evidence type="ECO:0000256" key="1">
    <source>
        <dbReference type="ARBA" id="ARBA00004370"/>
    </source>
</evidence>
<dbReference type="PANTHER" id="PTHR46539:SF1">
    <property type="entry name" value="E3 UBIQUITIN-PROTEIN LIGASE ATL42"/>
    <property type="match status" value="1"/>
</dbReference>
<keyword evidence="7 11" id="KW-0472">Membrane</keyword>
<evidence type="ECO:0000256" key="12">
    <source>
        <dbReference type="SAM" id="SignalP"/>
    </source>
</evidence>
<dbReference type="SMART" id="SM00184">
    <property type="entry name" value="RING"/>
    <property type="match status" value="1"/>
</dbReference>
<evidence type="ECO:0000256" key="8">
    <source>
        <dbReference type="ARBA" id="ARBA00024209"/>
    </source>
</evidence>
<evidence type="ECO:0000256" key="6">
    <source>
        <dbReference type="ARBA" id="ARBA00022989"/>
    </source>
</evidence>
<reference evidence="14 15" key="1">
    <citation type="journal article" date="2023" name="Plants (Basel)">
        <title>Bridging the Gap: Combining Genomics and Transcriptomics Approaches to Understand Stylosanthes scabra, an Orphan Legume from the Brazilian Caatinga.</title>
        <authorList>
            <person name="Ferreira-Neto J.R.C."/>
            <person name="da Silva M.D."/>
            <person name="Binneck E."/>
            <person name="de Melo N.F."/>
            <person name="da Silva R.H."/>
            <person name="de Melo A.L.T.M."/>
            <person name="Pandolfi V."/>
            <person name="Bustamante F.O."/>
            <person name="Brasileiro-Vidal A.C."/>
            <person name="Benko-Iseppon A.M."/>
        </authorList>
    </citation>
    <scope>NUCLEOTIDE SEQUENCE [LARGE SCALE GENOMIC DNA]</scope>
    <source>
        <tissue evidence="14">Leaves</tissue>
    </source>
</reference>
<comment type="caution">
    <text evidence="14">The sequence shown here is derived from an EMBL/GenBank/DDBJ whole genome shotgun (WGS) entry which is preliminary data.</text>
</comment>
<evidence type="ECO:0000256" key="4">
    <source>
        <dbReference type="ARBA" id="ARBA00022771"/>
    </source>
</evidence>
<keyword evidence="15" id="KW-1185">Reference proteome</keyword>
<keyword evidence="2 11" id="KW-0812">Transmembrane</keyword>
<evidence type="ECO:0000313" key="15">
    <source>
        <dbReference type="Proteomes" id="UP001341840"/>
    </source>
</evidence>
<keyword evidence="12" id="KW-0732">Signal</keyword>
<comment type="similarity">
    <text evidence="8">Belongs to the RING-type zinc finger family. ATL subfamily.</text>
</comment>
<feature type="region of interest" description="Disordered" evidence="10">
    <location>
        <begin position="399"/>
        <end position="418"/>
    </location>
</feature>
<evidence type="ECO:0000256" key="11">
    <source>
        <dbReference type="SAM" id="Phobius"/>
    </source>
</evidence>
<dbReference type="EMBL" id="JASCZI010181511">
    <property type="protein sequence ID" value="MED6184150.1"/>
    <property type="molecule type" value="Genomic_DNA"/>
</dbReference>
<dbReference type="PANTHER" id="PTHR46539">
    <property type="entry name" value="E3 UBIQUITIN-PROTEIN LIGASE ATL42"/>
    <property type="match status" value="1"/>
</dbReference>
<evidence type="ECO:0000313" key="14">
    <source>
        <dbReference type="EMBL" id="MED6184150.1"/>
    </source>
</evidence>
<comment type="subcellular location">
    <subcellularLocation>
        <location evidence="1">Membrane</location>
    </subcellularLocation>
</comment>
<proteinExistence type="inferred from homology"/>
<dbReference type="InterPro" id="IPR001841">
    <property type="entry name" value="Znf_RING"/>
</dbReference>
<feature type="signal peptide" evidence="12">
    <location>
        <begin position="1"/>
        <end position="29"/>
    </location>
</feature>
<accession>A0ABU6WG76</accession>
<dbReference type="PROSITE" id="PS50089">
    <property type="entry name" value="ZF_RING_2"/>
    <property type="match status" value="1"/>
</dbReference>
<keyword evidence="4 9" id="KW-0863">Zinc-finger</keyword>
<dbReference type="CDD" id="cd16461">
    <property type="entry name" value="RING-H2_EL5-like"/>
    <property type="match status" value="1"/>
</dbReference>
<protein>
    <recommendedName>
        <fullName evidence="13">RING-type domain-containing protein</fullName>
    </recommendedName>
</protein>
<dbReference type="SUPFAM" id="SSF57850">
    <property type="entry name" value="RING/U-box"/>
    <property type="match status" value="1"/>
</dbReference>
<evidence type="ECO:0000256" key="10">
    <source>
        <dbReference type="SAM" id="MobiDB-lite"/>
    </source>
</evidence>
<dbReference type="Gene3D" id="3.30.40.10">
    <property type="entry name" value="Zinc/RING finger domain, C3HC4 (zinc finger)"/>
    <property type="match status" value="1"/>
</dbReference>
<feature type="transmembrane region" description="Helical" evidence="11">
    <location>
        <begin position="53"/>
        <end position="74"/>
    </location>
</feature>
<evidence type="ECO:0000256" key="2">
    <source>
        <dbReference type="ARBA" id="ARBA00022692"/>
    </source>
</evidence>
<dbReference type="InterPro" id="IPR013083">
    <property type="entry name" value="Znf_RING/FYVE/PHD"/>
</dbReference>
<sequence length="462" mass="52954">MKKNNKKHDSIITLLLLVLISLLIHHVRAKTPSSSDSNSSSSEDAVSNFQPSLVVVIGILGLMFSLTFVLLVFAKFCQRGALVPLLHTDQDNQLLSTRSRRFSGIDKNVIESLPFFRFSSLRGSKEGLECSVCLSKFEDVEILRLLPKCKHAFHIDCIDHWLEKHASCPLCRHKVNPADESIFAYSNSLRRLVNNNSTAAEDSNMELFVQREEEEEEAEAERGAFRGSKRFSIGSISLRRLFSKDVKEEELPIQNRTDCENKEYHKHKHRITVSDVVFKNRWSNVSSSDILFLNSELLNEVSSSRFDNDVVMKINANANANESDHGILNLKEEMERKISFESKIGAINKVPSTSSSSSTKHHYLMNQHSEKRSMSEITGVSRFGELGMMMKQNRAFNKDSSLVDEKNGSNNNNNNMKEERMRQLWFPIARRTVQWFVNRERRSHNQQSHYNNNNNKQNSLDV</sequence>
<feature type="domain" description="RING-type" evidence="13">
    <location>
        <begin position="130"/>
        <end position="172"/>
    </location>
</feature>
<dbReference type="Proteomes" id="UP001341840">
    <property type="component" value="Unassembled WGS sequence"/>
</dbReference>